<dbReference type="InterPro" id="IPR043128">
    <property type="entry name" value="Rev_trsase/Diguanyl_cyclase"/>
</dbReference>
<dbReference type="EC" id="2.7.7.65" evidence="3"/>
<evidence type="ECO:0000313" key="8">
    <source>
        <dbReference type="Proteomes" id="UP001225042"/>
    </source>
</evidence>
<dbReference type="SUPFAM" id="SSF55781">
    <property type="entry name" value="GAF domain-like"/>
    <property type="match status" value="1"/>
</dbReference>
<evidence type="ECO:0000256" key="5">
    <source>
        <dbReference type="ARBA" id="ARBA00034247"/>
    </source>
</evidence>
<protein>
    <recommendedName>
        <fullName evidence="3">diguanylate cyclase</fullName>
        <ecNumber evidence="3">2.7.7.65</ecNumber>
    </recommendedName>
</protein>
<dbReference type="CDD" id="cd01949">
    <property type="entry name" value="GGDEF"/>
    <property type="match status" value="1"/>
</dbReference>
<keyword evidence="4" id="KW-0342">GTP-binding</keyword>
<organism evidence="7 8">
    <name type="scientific">Enterobacter soli</name>
    <dbReference type="NCBI Taxonomy" id="885040"/>
    <lineage>
        <taxon>Bacteria</taxon>
        <taxon>Pseudomonadati</taxon>
        <taxon>Pseudomonadota</taxon>
        <taxon>Gammaproteobacteria</taxon>
        <taxon>Enterobacterales</taxon>
        <taxon>Enterobacteriaceae</taxon>
        <taxon>Enterobacter</taxon>
    </lineage>
</organism>
<name>A0AAW8HDJ9_9ENTR</name>
<keyword evidence="7" id="KW-0548">Nucleotidyltransferase</keyword>
<dbReference type="GO" id="GO:0005525">
    <property type="term" value="F:GTP binding"/>
    <property type="evidence" value="ECO:0007669"/>
    <property type="project" value="UniProtKB-KW"/>
</dbReference>
<dbReference type="InterPro" id="IPR029787">
    <property type="entry name" value="Nucleotide_cyclase"/>
</dbReference>
<dbReference type="SUPFAM" id="SSF55073">
    <property type="entry name" value="Nucleotide cyclase"/>
    <property type="match status" value="1"/>
</dbReference>
<comment type="caution">
    <text evidence="7">The sequence shown here is derived from an EMBL/GenBank/DDBJ whole genome shotgun (WGS) entry which is preliminary data.</text>
</comment>
<comment type="catalytic activity">
    <reaction evidence="5">
        <text>2 GTP = 3',3'-c-di-GMP + 2 diphosphate</text>
        <dbReference type="Rhea" id="RHEA:24898"/>
        <dbReference type="ChEBI" id="CHEBI:33019"/>
        <dbReference type="ChEBI" id="CHEBI:37565"/>
        <dbReference type="ChEBI" id="CHEBI:58805"/>
        <dbReference type="EC" id="2.7.7.65"/>
    </reaction>
</comment>
<dbReference type="SMART" id="SM00267">
    <property type="entry name" value="GGDEF"/>
    <property type="match status" value="1"/>
</dbReference>
<dbReference type="Gene3D" id="3.30.450.40">
    <property type="match status" value="1"/>
</dbReference>
<evidence type="ECO:0000256" key="1">
    <source>
        <dbReference type="ARBA" id="ARBA00001946"/>
    </source>
</evidence>
<dbReference type="Pfam" id="PF00990">
    <property type="entry name" value="GGDEF"/>
    <property type="match status" value="1"/>
</dbReference>
<dbReference type="Gene3D" id="3.30.70.270">
    <property type="match status" value="1"/>
</dbReference>
<dbReference type="GO" id="GO:0043709">
    <property type="term" value="P:cell adhesion involved in single-species biofilm formation"/>
    <property type="evidence" value="ECO:0007669"/>
    <property type="project" value="TreeGrafter"/>
</dbReference>
<dbReference type="Pfam" id="PF13185">
    <property type="entry name" value="GAF_2"/>
    <property type="match status" value="1"/>
</dbReference>
<dbReference type="SMART" id="SM00065">
    <property type="entry name" value="GAF"/>
    <property type="match status" value="1"/>
</dbReference>
<dbReference type="PANTHER" id="PTHR45138">
    <property type="entry name" value="REGULATORY COMPONENTS OF SENSORY TRANSDUCTION SYSTEM"/>
    <property type="match status" value="1"/>
</dbReference>
<proteinExistence type="predicted"/>
<comment type="pathway">
    <text evidence="2">Purine metabolism; 3',5'-cyclic di-GMP biosynthesis.</text>
</comment>
<reference evidence="7 8" key="1">
    <citation type="submission" date="2023-08" db="EMBL/GenBank/DDBJ databases">
        <authorList>
            <person name="Dale J."/>
        </authorList>
    </citation>
    <scope>NUCLEOTIDE SEQUENCE [LARGE SCALE GENOMIC DNA]</scope>
    <source>
        <strain evidence="7 8">2023EL-00788</strain>
    </source>
</reference>
<dbReference type="InterPro" id="IPR000160">
    <property type="entry name" value="GGDEF_dom"/>
</dbReference>
<dbReference type="GO" id="GO:0005886">
    <property type="term" value="C:plasma membrane"/>
    <property type="evidence" value="ECO:0007669"/>
    <property type="project" value="TreeGrafter"/>
</dbReference>
<dbReference type="AlphaFoldDB" id="A0AAW8HDJ9"/>
<dbReference type="EMBL" id="JAVDKS010000007">
    <property type="protein sequence ID" value="MDQ2257847.1"/>
    <property type="molecule type" value="Genomic_DNA"/>
</dbReference>
<sequence length="342" mass="37977">MSDIILARVSETLATEQSLESLVRQLLEMLEIVTEMESTYLTKVDISARLQHILYARNSKQMQIPEGLSVPWGDTLCKRAIDSDTIFSNEVAERWADCDAAKALGITTYMSIPIHLADGSLYGTLCATSTEKKQLSERGEQVLRLFAGLISQYIQKESLVAQLREANAALIAHSYTDALTGLPNRRAIFENLTTLFSLARHLNRTAIIAFIDLDNFKLINDHYGHETGDQFLVEVGKRLTQEQTQDEIIGRLGGDEFLVACLSKGENESDDTQINVLKTRISARIAGEYWLGNVHIVYPGASLGVVEVDPSSTDADSALRAADVEMYQDKKGKSKTRFLTLD</sequence>
<dbReference type="NCBIfam" id="TIGR00254">
    <property type="entry name" value="GGDEF"/>
    <property type="match status" value="1"/>
</dbReference>
<dbReference type="InterPro" id="IPR050469">
    <property type="entry name" value="Diguanylate_Cyclase"/>
</dbReference>
<evidence type="ECO:0000259" key="6">
    <source>
        <dbReference type="PROSITE" id="PS50887"/>
    </source>
</evidence>
<dbReference type="PROSITE" id="PS50887">
    <property type="entry name" value="GGDEF"/>
    <property type="match status" value="1"/>
</dbReference>
<comment type="cofactor">
    <cofactor evidence="1">
        <name>Mg(2+)</name>
        <dbReference type="ChEBI" id="CHEBI:18420"/>
    </cofactor>
</comment>
<evidence type="ECO:0000256" key="3">
    <source>
        <dbReference type="ARBA" id="ARBA00012528"/>
    </source>
</evidence>
<dbReference type="PANTHER" id="PTHR45138:SF9">
    <property type="entry name" value="DIGUANYLATE CYCLASE DGCM-RELATED"/>
    <property type="match status" value="1"/>
</dbReference>
<accession>A0AAW8HDJ9</accession>
<dbReference type="GO" id="GO:1902201">
    <property type="term" value="P:negative regulation of bacterial-type flagellum-dependent cell motility"/>
    <property type="evidence" value="ECO:0007669"/>
    <property type="project" value="TreeGrafter"/>
</dbReference>
<dbReference type="Proteomes" id="UP001225042">
    <property type="component" value="Unassembled WGS sequence"/>
</dbReference>
<dbReference type="InterPro" id="IPR003018">
    <property type="entry name" value="GAF"/>
</dbReference>
<keyword evidence="4" id="KW-0547">Nucleotide-binding</keyword>
<feature type="domain" description="GGDEF" evidence="6">
    <location>
        <begin position="204"/>
        <end position="342"/>
    </location>
</feature>
<gene>
    <name evidence="7" type="ORF">RBJ67_17090</name>
</gene>
<dbReference type="RefSeq" id="WP_306682508.1">
    <property type="nucleotide sequence ID" value="NZ_JAVDKR010000001.1"/>
</dbReference>
<evidence type="ECO:0000256" key="4">
    <source>
        <dbReference type="ARBA" id="ARBA00023134"/>
    </source>
</evidence>
<dbReference type="InterPro" id="IPR029016">
    <property type="entry name" value="GAF-like_dom_sf"/>
</dbReference>
<keyword evidence="7" id="KW-0808">Transferase</keyword>
<evidence type="ECO:0000313" key="7">
    <source>
        <dbReference type="EMBL" id="MDQ2257847.1"/>
    </source>
</evidence>
<dbReference type="GO" id="GO:0052621">
    <property type="term" value="F:diguanylate cyclase activity"/>
    <property type="evidence" value="ECO:0007669"/>
    <property type="project" value="UniProtKB-EC"/>
</dbReference>
<evidence type="ECO:0000256" key="2">
    <source>
        <dbReference type="ARBA" id="ARBA00004665"/>
    </source>
</evidence>
<keyword evidence="8" id="KW-1185">Reference proteome</keyword>